<proteinExistence type="predicted"/>
<dbReference type="Pfam" id="PF00169">
    <property type="entry name" value="PH"/>
    <property type="match status" value="1"/>
</dbReference>
<dbReference type="SMART" id="SM00454">
    <property type="entry name" value="SAM"/>
    <property type="match status" value="1"/>
</dbReference>
<dbReference type="CDD" id="cd00174">
    <property type="entry name" value="SH3"/>
    <property type="match status" value="1"/>
</dbReference>
<feature type="domain" description="SAM" evidence="6">
    <location>
        <begin position="190"/>
        <end position="253"/>
    </location>
</feature>
<dbReference type="InterPro" id="IPR036028">
    <property type="entry name" value="SH3-like_dom_sf"/>
</dbReference>
<feature type="compositionally biased region" description="Low complexity" evidence="3">
    <location>
        <begin position="747"/>
        <end position="765"/>
    </location>
</feature>
<evidence type="ECO:0000256" key="1">
    <source>
        <dbReference type="ARBA" id="ARBA00022443"/>
    </source>
</evidence>
<dbReference type="InterPro" id="IPR013761">
    <property type="entry name" value="SAM/pointed_sf"/>
</dbReference>
<organism evidence="7 8">
    <name type="scientific">Glomus cerebriforme</name>
    <dbReference type="NCBI Taxonomy" id="658196"/>
    <lineage>
        <taxon>Eukaryota</taxon>
        <taxon>Fungi</taxon>
        <taxon>Fungi incertae sedis</taxon>
        <taxon>Mucoromycota</taxon>
        <taxon>Glomeromycotina</taxon>
        <taxon>Glomeromycetes</taxon>
        <taxon>Glomerales</taxon>
        <taxon>Glomeraceae</taxon>
        <taxon>Glomus</taxon>
    </lineage>
</organism>
<feature type="compositionally biased region" description="Basic and acidic residues" evidence="3">
    <location>
        <begin position="394"/>
        <end position="409"/>
    </location>
</feature>
<keyword evidence="8" id="KW-1185">Reference proteome</keyword>
<evidence type="ECO:0000259" key="5">
    <source>
        <dbReference type="PROSITE" id="PS50003"/>
    </source>
</evidence>
<dbReference type="EMBL" id="QKYT01001253">
    <property type="protein sequence ID" value="RIA79537.1"/>
    <property type="molecule type" value="Genomic_DNA"/>
</dbReference>
<feature type="region of interest" description="Disordered" evidence="3">
    <location>
        <begin position="330"/>
        <end position="349"/>
    </location>
</feature>
<name>A0A397S6C9_9GLOM</name>
<dbReference type="SUPFAM" id="SSF50729">
    <property type="entry name" value="PH domain-like"/>
    <property type="match status" value="1"/>
</dbReference>
<dbReference type="InterPro" id="IPR001452">
    <property type="entry name" value="SH3_domain"/>
</dbReference>
<dbReference type="InterPro" id="IPR001660">
    <property type="entry name" value="SAM"/>
</dbReference>
<dbReference type="InterPro" id="IPR011993">
    <property type="entry name" value="PH-like_dom_sf"/>
</dbReference>
<reference evidence="7 8" key="1">
    <citation type="submission" date="2018-06" db="EMBL/GenBank/DDBJ databases">
        <title>Comparative genomics reveals the genomic features of Rhizophagus irregularis, R. cerebriforme, R. diaphanum and Gigaspora rosea, and their symbiotic lifestyle signature.</title>
        <authorList>
            <person name="Morin E."/>
            <person name="San Clemente H."/>
            <person name="Chen E.C.H."/>
            <person name="De La Providencia I."/>
            <person name="Hainaut M."/>
            <person name="Kuo A."/>
            <person name="Kohler A."/>
            <person name="Murat C."/>
            <person name="Tang N."/>
            <person name="Roy S."/>
            <person name="Loubradou J."/>
            <person name="Henrissat B."/>
            <person name="Grigoriev I.V."/>
            <person name="Corradi N."/>
            <person name="Roux C."/>
            <person name="Martin F.M."/>
        </authorList>
    </citation>
    <scope>NUCLEOTIDE SEQUENCE [LARGE SCALE GENOMIC DNA]</scope>
    <source>
        <strain evidence="7 8">DAOM 227022</strain>
    </source>
</reference>
<dbReference type="PANTHER" id="PTHR24216:SF65">
    <property type="entry name" value="PAXILLIN-LIKE PROTEIN 1"/>
    <property type="match status" value="1"/>
</dbReference>
<dbReference type="Proteomes" id="UP000265703">
    <property type="component" value="Unassembled WGS sequence"/>
</dbReference>
<feature type="region of interest" description="Disordered" evidence="3">
    <location>
        <begin position="844"/>
        <end position="881"/>
    </location>
</feature>
<evidence type="ECO:0000256" key="3">
    <source>
        <dbReference type="SAM" id="MobiDB-lite"/>
    </source>
</evidence>
<accession>A0A397S6C9</accession>
<dbReference type="PROSITE" id="PS50105">
    <property type="entry name" value="SAM_DOMAIN"/>
    <property type="match status" value="1"/>
</dbReference>
<dbReference type="SUPFAM" id="SSF47769">
    <property type="entry name" value="SAM/Pointed domain"/>
    <property type="match status" value="1"/>
</dbReference>
<feature type="region of interest" description="Disordered" evidence="3">
    <location>
        <begin position="649"/>
        <end position="814"/>
    </location>
</feature>
<keyword evidence="1 2" id="KW-0728">SH3 domain</keyword>
<dbReference type="PROSITE" id="PS50003">
    <property type="entry name" value="PH_DOMAIN"/>
    <property type="match status" value="1"/>
</dbReference>
<dbReference type="SUPFAM" id="SSF50044">
    <property type="entry name" value="SH3-domain"/>
    <property type="match status" value="1"/>
</dbReference>
<dbReference type="Pfam" id="PF07647">
    <property type="entry name" value="SAM_2"/>
    <property type="match status" value="1"/>
</dbReference>
<evidence type="ECO:0000259" key="4">
    <source>
        <dbReference type="PROSITE" id="PS50002"/>
    </source>
</evidence>
<gene>
    <name evidence="7" type="ORF">C1645_794147</name>
</gene>
<feature type="compositionally biased region" description="Polar residues" evidence="3">
    <location>
        <begin position="737"/>
        <end position="746"/>
    </location>
</feature>
<feature type="region of interest" description="Disordered" evidence="3">
    <location>
        <begin position="363"/>
        <end position="429"/>
    </location>
</feature>
<dbReference type="OrthoDB" id="73680at2759"/>
<sequence length="881" mass="99452">MTQEVVYAIHPFRAVRDDELNFEYGEPIIILEKDDMFGDGWWKGKNIHGKIGLFPMNYTSYNKPRDRLDYKNLPNTPVVKRSESSKVIVDSKEINSIIDDTMEDLQNRLQIMINNNIQDSFNNNHQIPIKPHPRKPKLSTSSTSASSSYFSARINSEVNSPRNSLYQQQNHIPPINNNLIDENKPHPMTWDVQQVCLWLSENGFSSEQKKFIDNDVTGDVLLGLNLVTLKELDITSFGKRVHILNTIALLKDQFSIYDDDNNFDKSKILSSKIYSNSRSDLSKIDELRHSFSASDDSFSDSIKAFSDSQHTLIINKKQINDQKNIIDPASYYDVNPTPSEESEKPKIPKKSSRVFLKFGNFAKSNNTKSNKERKEKKSNKSRPLTGGWDFTMDEITKESERIKNENEKRSRNKPPSVYEEGTSTSEHEKYLSLRLIPRRRKKISLDRKGVVGNQLGLPKQLLDNEERAKKVNSYYSKHNVDYINENNEVLKKIGKPDHEGWLKKQGDKYKTFKNRYCILKGTNLYYLKSDKSLQKSRIKGQIDLNGYKIISDENVYQGKYGFKLVHDTERPYFFVHEDLETMRGWIKAIMKSTIERNITVPITSSSQIQTVPLSEASKVANRMLQPRPAPPPPNVLVVNSTFSNILPSTPTFSNLPPRPAPSPPILEHKNEKSTSTLPLSPLSPTFPNLPPRSASSPPNMSNNSTSSNILPLSPKFSNLPPRLAPSPPILDHKNEKSTSTPPNLLDNSTSSNTPPSSPTFSNISSRPTPSPPIFGHKNEKSTITIPLSSLPKPKAPPTGALPPRPKPSNLNLNSNSHKIIKSASPEQSSPSFALHKKYSASQLNSPTKIPKFPSMSISLPNAPRSPSFPPKNNEIPTGYYV</sequence>
<dbReference type="Gene3D" id="2.30.29.30">
    <property type="entry name" value="Pleckstrin-homology domain (PH domain)/Phosphotyrosine-binding domain (PTB)"/>
    <property type="match status" value="1"/>
</dbReference>
<dbReference type="PANTHER" id="PTHR24216">
    <property type="entry name" value="PAXILLIN-RELATED"/>
    <property type="match status" value="1"/>
</dbReference>
<dbReference type="Pfam" id="PF00018">
    <property type="entry name" value="SH3_1"/>
    <property type="match status" value="1"/>
</dbReference>
<dbReference type="Gene3D" id="2.30.30.40">
    <property type="entry name" value="SH3 Domains"/>
    <property type="match status" value="1"/>
</dbReference>
<comment type="caution">
    <text evidence="7">The sequence shown here is derived from an EMBL/GenBank/DDBJ whole genome shotgun (WGS) entry which is preliminary data.</text>
</comment>
<dbReference type="InterPro" id="IPR001849">
    <property type="entry name" value="PH_domain"/>
</dbReference>
<evidence type="ECO:0000313" key="8">
    <source>
        <dbReference type="Proteomes" id="UP000265703"/>
    </source>
</evidence>
<dbReference type="STRING" id="658196.A0A397S6C9"/>
<feature type="domain" description="PH" evidence="5">
    <location>
        <begin position="495"/>
        <end position="594"/>
    </location>
</feature>
<dbReference type="SMART" id="SM00233">
    <property type="entry name" value="PH"/>
    <property type="match status" value="1"/>
</dbReference>
<evidence type="ECO:0000259" key="6">
    <source>
        <dbReference type="PROSITE" id="PS50105"/>
    </source>
</evidence>
<dbReference type="Gene3D" id="1.10.150.50">
    <property type="entry name" value="Transcription Factor, Ets-1"/>
    <property type="match status" value="1"/>
</dbReference>
<dbReference type="PROSITE" id="PS50002">
    <property type="entry name" value="SH3"/>
    <property type="match status" value="1"/>
</dbReference>
<feature type="compositionally biased region" description="Pro residues" evidence="3">
    <location>
        <begin position="793"/>
        <end position="806"/>
    </location>
</feature>
<dbReference type="AlphaFoldDB" id="A0A397S6C9"/>
<feature type="compositionally biased region" description="Low complexity" evidence="3">
    <location>
        <begin position="673"/>
        <end position="708"/>
    </location>
</feature>
<evidence type="ECO:0000313" key="7">
    <source>
        <dbReference type="EMBL" id="RIA79537.1"/>
    </source>
</evidence>
<protein>
    <submittedName>
        <fullName evidence="7">Uncharacterized protein</fullName>
    </submittedName>
</protein>
<dbReference type="SMART" id="SM00326">
    <property type="entry name" value="SH3"/>
    <property type="match status" value="1"/>
</dbReference>
<feature type="domain" description="SH3" evidence="4">
    <location>
        <begin position="1"/>
        <end position="64"/>
    </location>
</feature>
<evidence type="ECO:0000256" key="2">
    <source>
        <dbReference type="PROSITE-ProRule" id="PRU00192"/>
    </source>
</evidence>